<dbReference type="SUPFAM" id="SSF46689">
    <property type="entry name" value="Homeodomain-like"/>
    <property type="match status" value="2"/>
</dbReference>
<evidence type="ECO:0000256" key="9">
    <source>
        <dbReference type="SAM" id="MobiDB-lite"/>
    </source>
</evidence>
<dbReference type="Pfam" id="PF04433">
    <property type="entry name" value="SWIRM"/>
    <property type="match status" value="1"/>
</dbReference>
<feature type="region of interest" description="Disordered" evidence="9">
    <location>
        <begin position="291"/>
        <end position="348"/>
    </location>
</feature>
<dbReference type="SUPFAM" id="SSF57850">
    <property type="entry name" value="RING/U-box"/>
    <property type="match status" value="1"/>
</dbReference>
<dbReference type="PROSITE" id="PS50135">
    <property type="entry name" value="ZF_ZZ_2"/>
    <property type="match status" value="1"/>
</dbReference>
<dbReference type="CDD" id="cd00167">
    <property type="entry name" value="SANT"/>
    <property type="match status" value="1"/>
</dbReference>
<dbReference type="GeneID" id="19320517"/>
<feature type="domain" description="Myb-like" evidence="10">
    <location>
        <begin position="733"/>
        <end position="783"/>
    </location>
</feature>
<dbReference type="InterPro" id="IPR009057">
    <property type="entry name" value="Homeodomain-like_sf"/>
</dbReference>
<dbReference type="PROSITE" id="PS50090">
    <property type="entry name" value="MYB_LIKE"/>
    <property type="match status" value="1"/>
</dbReference>
<dbReference type="EMBL" id="KE361648">
    <property type="protein sequence ID" value="EPQ25986.1"/>
    <property type="molecule type" value="Genomic_DNA"/>
</dbReference>
<dbReference type="SMART" id="SM00291">
    <property type="entry name" value="ZnF_ZZ"/>
    <property type="match status" value="1"/>
</dbReference>
<dbReference type="InterPro" id="IPR043145">
    <property type="entry name" value="Znf_ZZ_sf"/>
</dbReference>
<dbReference type="FunFam" id="1.10.10.10:FF:000020">
    <property type="entry name" value="SWI/SNF complex subunit SMARCC2 isoform c"/>
    <property type="match status" value="1"/>
</dbReference>
<protein>
    <recommendedName>
        <fullName evidence="17">SWIRM-domain-containing protein</fullName>
    </recommendedName>
</protein>
<keyword evidence="7" id="KW-0539">Nucleus</keyword>
<dbReference type="Proteomes" id="UP000053664">
    <property type="component" value="Unassembled WGS sequence"/>
</dbReference>
<dbReference type="Gene3D" id="1.10.10.60">
    <property type="entry name" value="Homeodomain-like"/>
    <property type="match status" value="1"/>
</dbReference>
<feature type="domain" description="Chromo" evidence="14">
    <location>
        <begin position="1"/>
        <end position="313"/>
    </location>
</feature>
<keyword evidence="3" id="KW-0862">Zinc</keyword>
<evidence type="ECO:0000256" key="4">
    <source>
        <dbReference type="ARBA" id="ARBA00023015"/>
    </source>
</evidence>
<dbReference type="InterPro" id="IPR036388">
    <property type="entry name" value="WH-like_DNA-bd_sf"/>
</dbReference>
<dbReference type="KEGG" id="pfp:PFL1_06441"/>
<dbReference type="OrthoDB" id="118550at2759"/>
<evidence type="ECO:0000256" key="3">
    <source>
        <dbReference type="ARBA" id="ARBA00022833"/>
    </source>
</evidence>
<evidence type="ECO:0000313" key="15">
    <source>
        <dbReference type="EMBL" id="EPQ25986.1"/>
    </source>
</evidence>
<dbReference type="PANTHER" id="PTHR12802">
    <property type="entry name" value="SWI/SNF COMPLEX-RELATED"/>
    <property type="match status" value="1"/>
</dbReference>
<dbReference type="InterPro" id="IPR007526">
    <property type="entry name" value="SWIRM"/>
</dbReference>
<organism evidence="15 16">
    <name type="scientific">Pseudozyma flocculosa PF-1</name>
    <dbReference type="NCBI Taxonomy" id="1277687"/>
    <lineage>
        <taxon>Eukaryota</taxon>
        <taxon>Fungi</taxon>
        <taxon>Dikarya</taxon>
        <taxon>Basidiomycota</taxon>
        <taxon>Ustilaginomycotina</taxon>
        <taxon>Ustilaginomycetes</taxon>
        <taxon>Ustilaginales</taxon>
        <taxon>Ustilaginaceae</taxon>
        <taxon>Pseudozyma</taxon>
    </lineage>
</organism>
<accession>A0A061H5X6</accession>
<keyword evidence="1" id="KW-0479">Metal-binding</keyword>
<evidence type="ECO:0000256" key="6">
    <source>
        <dbReference type="ARBA" id="ARBA00023163"/>
    </source>
</evidence>
<dbReference type="PROSITE" id="PS52032">
    <property type="entry name" value="MARR_BRCT_CHROMO"/>
    <property type="match status" value="1"/>
</dbReference>
<dbReference type="InterPro" id="IPR036420">
    <property type="entry name" value="BRCT_dom_sf"/>
</dbReference>
<dbReference type="InterPro" id="IPR032451">
    <property type="entry name" value="SMARCC_C"/>
</dbReference>
<dbReference type="InterPro" id="IPR001005">
    <property type="entry name" value="SANT/Myb"/>
</dbReference>
<feature type="domain" description="SANT" evidence="13">
    <location>
        <begin position="736"/>
        <end position="787"/>
    </location>
</feature>
<evidence type="ECO:0000256" key="1">
    <source>
        <dbReference type="ARBA" id="ARBA00022723"/>
    </source>
</evidence>
<dbReference type="Gene3D" id="1.10.10.10">
    <property type="entry name" value="Winged helix-like DNA-binding domain superfamily/Winged helix DNA-binding domain"/>
    <property type="match status" value="1"/>
</dbReference>
<dbReference type="SUPFAM" id="SSF52113">
    <property type="entry name" value="BRCT domain"/>
    <property type="match status" value="1"/>
</dbReference>
<feature type="compositionally biased region" description="Low complexity" evidence="9">
    <location>
        <begin position="301"/>
        <end position="312"/>
    </location>
</feature>
<evidence type="ECO:0000256" key="8">
    <source>
        <dbReference type="PROSITE-ProRule" id="PRU00228"/>
    </source>
</evidence>
<keyword evidence="2 8" id="KW-0863">Zinc-finger</keyword>
<dbReference type="Pfam" id="PF00569">
    <property type="entry name" value="ZZ"/>
    <property type="match status" value="1"/>
</dbReference>
<sequence length="1099" mass="117461">MATLNVTGLPDPKLVSDKPTLEALRAYVEPITTALTGVTVPTRSGTGSLTATDLAHLSHDLQKFQEEVLGASVPRPADPSGSSPVTRHPPRIPAMLFVPTASLQNTAALPADQSPARFILEESLRFLASKGRTTWNFGDLALKHENVHLVIAVREALKSKGLLKRARITANASITEAELESLQAMASQLDCEWTSDPSAATHILFASEATPPSSPRAEGAPPVEEYFRTLARRGGRALVHVWYRPDSYDTWLPAADFADPDPEPEARTTAWKVGTKWLKDSVRFNELMNEEDYEEEEEEQATAPTADADAVTQGATAEPSADVASKGKKRSLPDEVTDEPVAGSTESGGKRIKLLVPAKPIGAIPIDLSGSQPIPGKKYENEPVPGGVLGNLPAETAGPTRTEGEQPSVRAANDSDVTMAEAADKDKPDGEEEVQEDGATHPDTAALEEQRNRAEAIARKYLAAQTQEVIIPSYSTWFDMSTINAIEKRSLPEFFNNKNRSKTPSIYKDYRDFMINTYRLNPSEYLTFTACRRNLAGDVCAIMRVHAFLEQWGLINYQIDPETRPATLGPPFTGHFRVLVDTPRGLQPLHPGTRLPIAPQAADRANGAAVAGADGTAAAAAAGGKPDMNLELRKTIYQSTLKGSKPIDLAEADSLVAQADAAVKAGAGAGPRYSCDTCGTDCTRVRYHSIKAKDFALCSSCYLEGRFPSSMYSGDFVRMEDTVYKHAGGPAGGASGAQDDWTDAETLLLLEGLEMFDDDWSAVAAHVGTRSREQCITKFIQLPIEDGYLEGASQADMGPLQYALRDPSNDKNAGAKSILPFAQADNPVMSVVAFLASAVNPAIAAAAAQSALGELTEGLRRRAQKEGGAAASGEKESGADAADSGDKDKNKPSEAGDAMDVDGDKDKEAQPTGDKDKDKDDEAGREQSVVAGEADKDSGDKAAPAADGGSKGPIPRNAVERAAAMALGAAAAKAHVLASFEERECQRLVGQVIEAQMRKLELKLSQFHEFESLLESERRSIEAGRRQLYADRLAVQRQMALVNQLLEKAHREPENVRPEEVVHASSAANGLPQQGPVVREAVVPNGPPAAPPGGIARIG</sequence>
<feature type="region of interest" description="Disordered" evidence="9">
    <location>
        <begin position="1068"/>
        <end position="1099"/>
    </location>
</feature>
<dbReference type="GO" id="GO:0016514">
    <property type="term" value="C:SWI/SNF complex"/>
    <property type="evidence" value="ECO:0007669"/>
    <property type="project" value="TreeGrafter"/>
</dbReference>
<dbReference type="GO" id="GO:0003677">
    <property type="term" value="F:DNA binding"/>
    <property type="evidence" value="ECO:0007669"/>
    <property type="project" value="UniProtKB-KW"/>
</dbReference>
<dbReference type="Gene3D" id="3.30.60.90">
    <property type="match status" value="1"/>
</dbReference>
<evidence type="ECO:0000259" key="13">
    <source>
        <dbReference type="PROSITE" id="PS51293"/>
    </source>
</evidence>
<dbReference type="GO" id="GO:0008270">
    <property type="term" value="F:zinc ion binding"/>
    <property type="evidence" value="ECO:0007669"/>
    <property type="project" value="UniProtKB-KW"/>
</dbReference>
<dbReference type="PROSITE" id="PS51293">
    <property type="entry name" value="SANT"/>
    <property type="match status" value="1"/>
</dbReference>
<dbReference type="eggNOG" id="KOG1279">
    <property type="taxonomic scope" value="Eukaryota"/>
</dbReference>
<dbReference type="InterPro" id="IPR000433">
    <property type="entry name" value="Znf_ZZ"/>
</dbReference>
<feature type="domain" description="SWIRM" evidence="12">
    <location>
        <begin position="469"/>
        <end position="566"/>
    </location>
</feature>
<dbReference type="GO" id="GO:0042393">
    <property type="term" value="F:histone binding"/>
    <property type="evidence" value="ECO:0007669"/>
    <property type="project" value="TreeGrafter"/>
</dbReference>
<dbReference type="SMART" id="SM00717">
    <property type="entry name" value="SANT"/>
    <property type="match status" value="1"/>
</dbReference>
<evidence type="ECO:0000259" key="14">
    <source>
        <dbReference type="PROSITE" id="PS52032"/>
    </source>
</evidence>
<evidence type="ECO:0000313" key="16">
    <source>
        <dbReference type="Proteomes" id="UP000053664"/>
    </source>
</evidence>
<dbReference type="AlphaFoldDB" id="A0A061H5X6"/>
<keyword evidence="6" id="KW-0804">Transcription</keyword>
<dbReference type="Pfam" id="PF00249">
    <property type="entry name" value="Myb_DNA-binding"/>
    <property type="match status" value="1"/>
</dbReference>
<evidence type="ECO:0000256" key="5">
    <source>
        <dbReference type="ARBA" id="ARBA00023125"/>
    </source>
</evidence>
<evidence type="ECO:0008006" key="17">
    <source>
        <dbReference type="Google" id="ProtNLM"/>
    </source>
</evidence>
<evidence type="ECO:0000259" key="10">
    <source>
        <dbReference type="PROSITE" id="PS50090"/>
    </source>
</evidence>
<keyword evidence="5" id="KW-0238">DNA-binding</keyword>
<dbReference type="GO" id="GO:0045893">
    <property type="term" value="P:positive regulation of DNA-templated transcription"/>
    <property type="evidence" value="ECO:0007669"/>
    <property type="project" value="TreeGrafter"/>
</dbReference>
<feature type="domain" description="ZZ-type" evidence="11">
    <location>
        <begin position="670"/>
        <end position="724"/>
    </location>
</feature>
<dbReference type="GO" id="GO:0006338">
    <property type="term" value="P:chromatin remodeling"/>
    <property type="evidence" value="ECO:0007669"/>
    <property type="project" value="UniProtKB-ARBA"/>
</dbReference>
<dbReference type="InterPro" id="IPR049898">
    <property type="entry name" value="MARR_BRCT_CHROMO"/>
</dbReference>
<dbReference type="InterPro" id="IPR017884">
    <property type="entry name" value="SANT_dom"/>
</dbReference>
<dbReference type="Pfam" id="PF16495">
    <property type="entry name" value="SWIRM-assoc_1"/>
    <property type="match status" value="1"/>
</dbReference>
<gene>
    <name evidence="15" type="ORF">PFL1_06441</name>
</gene>
<evidence type="ECO:0000259" key="11">
    <source>
        <dbReference type="PROSITE" id="PS50135"/>
    </source>
</evidence>
<reference evidence="15 16" key="1">
    <citation type="journal article" date="2013" name="Plant Cell">
        <title>The transition from a phytopathogenic smut ancestor to an anamorphic biocontrol agent deciphered by comparative whole-genome analysis.</title>
        <authorList>
            <person name="Lefebvre F."/>
            <person name="Joly D.L."/>
            <person name="Labbe C."/>
            <person name="Teichmann B."/>
            <person name="Linning R."/>
            <person name="Belzile F."/>
            <person name="Bakkeren G."/>
            <person name="Belanger R.R."/>
        </authorList>
    </citation>
    <scope>NUCLEOTIDE SEQUENCE [LARGE SCALE GENOMIC DNA]</scope>
    <source>
        <strain evidence="15 16">PF-1</strain>
    </source>
</reference>
<feature type="region of interest" description="Disordered" evidence="9">
    <location>
        <begin position="862"/>
        <end position="955"/>
    </location>
</feature>
<evidence type="ECO:0000256" key="7">
    <source>
        <dbReference type="ARBA" id="ARBA00023242"/>
    </source>
</evidence>
<feature type="compositionally biased region" description="Basic and acidic residues" evidence="9">
    <location>
        <begin position="902"/>
        <end position="925"/>
    </location>
</feature>
<dbReference type="InterPro" id="IPR041984">
    <property type="entry name" value="Rsc8/Ssr1/Ssr2_ZZ"/>
</dbReference>
<evidence type="ECO:0000256" key="2">
    <source>
        <dbReference type="ARBA" id="ARBA00022771"/>
    </source>
</evidence>
<dbReference type="CDD" id="cd02336">
    <property type="entry name" value="ZZ_RSC8"/>
    <property type="match status" value="1"/>
</dbReference>
<name>A0A061H5X6_9BASI</name>
<dbReference type="HOGENOM" id="CLU_004447_1_0_1"/>
<keyword evidence="4" id="KW-0805">Transcription regulation</keyword>
<dbReference type="PANTHER" id="PTHR12802:SF41">
    <property type="entry name" value="BRAHMA ASSOCIATED PROTEIN 155 KDA"/>
    <property type="match status" value="1"/>
</dbReference>
<feature type="compositionally biased region" description="Acidic residues" evidence="9">
    <location>
        <begin position="291"/>
        <end position="300"/>
    </location>
</feature>
<feature type="region of interest" description="Disordered" evidence="9">
    <location>
        <begin position="363"/>
        <end position="446"/>
    </location>
</feature>
<evidence type="ECO:0000259" key="12">
    <source>
        <dbReference type="PROSITE" id="PS50934"/>
    </source>
</evidence>
<dbReference type="FunFam" id="1.10.10.60:FF:000014">
    <property type="entry name" value="SWI/SNF complex subunit SMARCC2 isoform C"/>
    <property type="match status" value="1"/>
</dbReference>
<feature type="compositionally biased region" description="Basic and acidic residues" evidence="9">
    <location>
        <begin position="873"/>
        <end position="894"/>
    </location>
</feature>
<dbReference type="RefSeq" id="XP_007882173.1">
    <property type="nucleotide sequence ID" value="XM_007883982.1"/>
</dbReference>
<proteinExistence type="predicted"/>
<dbReference type="PROSITE" id="PS50934">
    <property type="entry name" value="SWIRM"/>
    <property type="match status" value="1"/>
</dbReference>